<reference evidence="1" key="1">
    <citation type="submission" date="2018-06" db="EMBL/GenBank/DDBJ databases">
        <authorList>
            <person name="Zhirakovskaya E."/>
        </authorList>
    </citation>
    <scope>NUCLEOTIDE SEQUENCE</scope>
</reference>
<dbReference type="AlphaFoldDB" id="A0A3B0TA99"/>
<protein>
    <submittedName>
        <fullName evidence="1">Uncharacterized protein</fullName>
    </submittedName>
</protein>
<accession>A0A3B0TA99</accession>
<evidence type="ECO:0000313" key="1">
    <source>
        <dbReference type="EMBL" id="VAW03926.1"/>
    </source>
</evidence>
<sequence length="390" mass="45709">MNVTTLKTAVKTHTLALIFFNSFFFSNITFASTPPLLYGRCNIIDTFDYGNHHNFTYLEEAIAKPYIDRGNKFDLLGFISNDIEYSFMVSDKDRILQNIRYLRAYKNDISSEFKNYEYEQTLFQNTLSKAYGLLARLTQNPKDSKRAKEIYTNSQLQKKEKHPSPITPSLRLKKKKIDIRSIVTIAYADAFIRWRNQVTFDLISKDVDGLKEHQKYYENLIVTLKTHQQSLRSNPSLKYNIPNGLRWMFQLEDLELNQYLISKSSEFLAMINYHLGKNTKDISTVQMALKLTDKALQSLDVSCLPISNGRNRLLKSQIRLYLHEVYKTDVNLKKEFENIRQALTLLNKNQNPLYWQRGITLLNYTAVLMGERVQEETELSDISVWDLLWK</sequence>
<proteinExistence type="predicted"/>
<gene>
    <name evidence="1" type="ORF">MNBD_ALPHA01-1312</name>
</gene>
<organism evidence="1">
    <name type="scientific">hydrothermal vent metagenome</name>
    <dbReference type="NCBI Taxonomy" id="652676"/>
    <lineage>
        <taxon>unclassified sequences</taxon>
        <taxon>metagenomes</taxon>
        <taxon>ecological metagenomes</taxon>
    </lineage>
</organism>
<dbReference type="EMBL" id="UOEJ01000179">
    <property type="protein sequence ID" value="VAW03926.1"/>
    <property type="molecule type" value="Genomic_DNA"/>
</dbReference>
<name>A0A3B0TA99_9ZZZZ</name>